<dbReference type="AlphaFoldDB" id="A0AAD7BD01"/>
<protein>
    <submittedName>
        <fullName evidence="2">Uncharacterized protein</fullName>
    </submittedName>
</protein>
<comment type="caution">
    <text evidence="2">The sequence shown here is derived from an EMBL/GenBank/DDBJ whole genome shotgun (WGS) entry which is preliminary data.</text>
</comment>
<name>A0AAD7BD01_9AGAR</name>
<proteinExistence type="predicted"/>
<dbReference type="Proteomes" id="UP001221142">
    <property type="component" value="Unassembled WGS sequence"/>
</dbReference>
<dbReference type="EMBL" id="JARKIF010000020">
    <property type="protein sequence ID" value="KAJ7617752.1"/>
    <property type="molecule type" value="Genomic_DNA"/>
</dbReference>
<keyword evidence="1" id="KW-0732">Signal</keyword>
<reference evidence="2" key="1">
    <citation type="submission" date="2023-03" db="EMBL/GenBank/DDBJ databases">
        <title>Massive genome expansion in bonnet fungi (Mycena s.s.) driven by repeated elements and novel gene families across ecological guilds.</title>
        <authorList>
            <consortium name="Lawrence Berkeley National Laboratory"/>
            <person name="Harder C.B."/>
            <person name="Miyauchi S."/>
            <person name="Viragh M."/>
            <person name="Kuo A."/>
            <person name="Thoen E."/>
            <person name="Andreopoulos B."/>
            <person name="Lu D."/>
            <person name="Skrede I."/>
            <person name="Drula E."/>
            <person name="Henrissat B."/>
            <person name="Morin E."/>
            <person name="Kohler A."/>
            <person name="Barry K."/>
            <person name="LaButti K."/>
            <person name="Morin E."/>
            <person name="Salamov A."/>
            <person name="Lipzen A."/>
            <person name="Mereny Z."/>
            <person name="Hegedus B."/>
            <person name="Baldrian P."/>
            <person name="Stursova M."/>
            <person name="Weitz H."/>
            <person name="Taylor A."/>
            <person name="Grigoriev I.V."/>
            <person name="Nagy L.G."/>
            <person name="Martin F."/>
            <person name="Kauserud H."/>
        </authorList>
    </citation>
    <scope>NUCLEOTIDE SEQUENCE</scope>
    <source>
        <strain evidence="2">9284</strain>
    </source>
</reference>
<gene>
    <name evidence="2" type="ORF">FB45DRAFT_872216</name>
</gene>
<organism evidence="2 3">
    <name type="scientific">Roridomyces roridus</name>
    <dbReference type="NCBI Taxonomy" id="1738132"/>
    <lineage>
        <taxon>Eukaryota</taxon>
        <taxon>Fungi</taxon>
        <taxon>Dikarya</taxon>
        <taxon>Basidiomycota</taxon>
        <taxon>Agaricomycotina</taxon>
        <taxon>Agaricomycetes</taxon>
        <taxon>Agaricomycetidae</taxon>
        <taxon>Agaricales</taxon>
        <taxon>Marasmiineae</taxon>
        <taxon>Mycenaceae</taxon>
        <taxon>Roridomyces</taxon>
    </lineage>
</organism>
<evidence type="ECO:0000313" key="2">
    <source>
        <dbReference type="EMBL" id="KAJ7617752.1"/>
    </source>
</evidence>
<sequence length="120" mass="12982">MQFLTQAFLTLATVLPFALGAPMVAVERQTTEVTCVTRWSGINDLIVDLEGTVRQKDPTFLTTFYGASTSANCGGVDIQTYVDNIMAVIATPDSYCAINGRELMSSSDGFGGYECEITYL</sequence>
<feature type="signal peptide" evidence="1">
    <location>
        <begin position="1"/>
        <end position="20"/>
    </location>
</feature>
<feature type="chain" id="PRO_5042110756" evidence="1">
    <location>
        <begin position="21"/>
        <end position="120"/>
    </location>
</feature>
<evidence type="ECO:0000256" key="1">
    <source>
        <dbReference type="SAM" id="SignalP"/>
    </source>
</evidence>
<keyword evidence="3" id="KW-1185">Reference proteome</keyword>
<evidence type="ECO:0000313" key="3">
    <source>
        <dbReference type="Proteomes" id="UP001221142"/>
    </source>
</evidence>
<accession>A0AAD7BD01</accession>